<accession>A0AAD7Z9D2</accession>
<sequence length="136" mass="15565">MSEDENSDQPQPEAPSGTRLASRSRKTYRHPLFPGWNYEMLPDPGDGVSDILLMDELSSSDTTVRQSAPVVRVNFPPDSRSRRPSKIQQPFQRRGRSMSAWSDISRSSFRLEERLVQPPPPSKFMDAIITRVRESY</sequence>
<organism evidence="2 3">
    <name type="scientific">Diploptera punctata</name>
    <name type="common">Pacific beetle cockroach</name>
    <dbReference type="NCBI Taxonomy" id="6984"/>
    <lineage>
        <taxon>Eukaryota</taxon>
        <taxon>Metazoa</taxon>
        <taxon>Ecdysozoa</taxon>
        <taxon>Arthropoda</taxon>
        <taxon>Hexapoda</taxon>
        <taxon>Insecta</taxon>
        <taxon>Pterygota</taxon>
        <taxon>Neoptera</taxon>
        <taxon>Polyneoptera</taxon>
        <taxon>Dictyoptera</taxon>
        <taxon>Blattodea</taxon>
        <taxon>Blaberoidea</taxon>
        <taxon>Blaberidae</taxon>
        <taxon>Diplopterinae</taxon>
        <taxon>Diploptera</taxon>
    </lineage>
</organism>
<reference evidence="2" key="2">
    <citation type="submission" date="2023-05" db="EMBL/GenBank/DDBJ databases">
        <authorList>
            <person name="Fouks B."/>
        </authorList>
    </citation>
    <scope>NUCLEOTIDE SEQUENCE</scope>
    <source>
        <strain evidence="2">Stay&amp;Tobe</strain>
        <tissue evidence="2">Testes</tissue>
    </source>
</reference>
<evidence type="ECO:0000256" key="1">
    <source>
        <dbReference type="SAM" id="MobiDB-lite"/>
    </source>
</evidence>
<feature type="region of interest" description="Disordered" evidence="1">
    <location>
        <begin position="73"/>
        <end position="99"/>
    </location>
</feature>
<evidence type="ECO:0000313" key="3">
    <source>
        <dbReference type="Proteomes" id="UP001233999"/>
    </source>
</evidence>
<dbReference type="EMBL" id="JASPKZ010009800">
    <property type="protein sequence ID" value="KAJ9576321.1"/>
    <property type="molecule type" value="Genomic_DNA"/>
</dbReference>
<proteinExistence type="predicted"/>
<dbReference type="AlphaFoldDB" id="A0AAD7Z9D2"/>
<feature type="region of interest" description="Disordered" evidence="1">
    <location>
        <begin position="1"/>
        <end position="26"/>
    </location>
</feature>
<name>A0AAD7Z9D2_DIPPU</name>
<dbReference type="Proteomes" id="UP001233999">
    <property type="component" value="Unassembled WGS sequence"/>
</dbReference>
<reference evidence="2" key="1">
    <citation type="journal article" date="2023" name="IScience">
        <title>Live-bearing cockroach genome reveals convergent evolutionary mechanisms linked to viviparity in insects and beyond.</title>
        <authorList>
            <person name="Fouks B."/>
            <person name="Harrison M.C."/>
            <person name="Mikhailova A.A."/>
            <person name="Marchal E."/>
            <person name="English S."/>
            <person name="Carruthers M."/>
            <person name="Jennings E.C."/>
            <person name="Chiamaka E.L."/>
            <person name="Frigard R.A."/>
            <person name="Pippel M."/>
            <person name="Attardo G.M."/>
            <person name="Benoit J.B."/>
            <person name="Bornberg-Bauer E."/>
            <person name="Tobe S.S."/>
        </authorList>
    </citation>
    <scope>NUCLEOTIDE SEQUENCE</scope>
    <source>
        <strain evidence="2">Stay&amp;Tobe</strain>
    </source>
</reference>
<comment type="caution">
    <text evidence="2">The sequence shown here is derived from an EMBL/GenBank/DDBJ whole genome shotgun (WGS) entry which is preliminary data.</text>
</comment>
<protein>
    <submittedName>
        <fullName evidence="2">Uncharacterized protein</fullName>
    </submittedName>
</protein>
<gene>
    <name evidence="2" type="ORF">L9F63_006821</name>
</gene>
<keyword evidence="3" id="KW-1185">Reference proteome</keyword>
<evidence type="ECO:0000313" key="2">
    <source>
        <dbReference type="EMBL" id="KAJ9576321.1"/>
    </source>
</evidence>